<dbReference type="PANTHER" id="PTHR21310">
    <property type="entry name" value="AMINOGLYCOSIDE PHOSPHOTRANSFERASE-RELATED-RELATED"/>
    <property type="match status" value="1"/>
</dbReference>
<dbReference type="Proteomes" id="UP001290462">
    <property type="component" value="Unassembled WGS sequence"/>
</dbReference>
<protein>
    <submittedName>
        <fullName evidence="2">Aminoglycoside phosphotransferase family protein</fullName>
        <ecNumber evidence="2">2.7.-.-</ecNumber>
    </submittedName>
</protein>
<reference evidence="2" key="1">
    <citation type="submission" date="2023-08" db="EMBL/GenBank/DDBJ databases">
        <title>Genomic characterization of piscicolin 126 produced by Carnobacterium maltaromaticum CM22 strain isolated from salmon (Salmo salar).</title>
        <authorList>
            <person name="Gonzalez-Gragera E."/>
            <person name="Garcia-Lopez J.D."/>
            <person name="Teso-Perez C."/>
            <person name="Gimenez-Hernandez I."/>
            <person name="Peralta-Sanchez J.M."/>
            <person name="Valdivia E."/>
            <person name="Montalban-Lopez M."/>
            <person name="Martin-Platero A.M."/>
            <person name="Banos A."/>
            <person name="Martinez-Bueno M."/>
        </authorList>
    </citation>
    <scope>NUCLEOTIDE SEQUENCE</scope>
    <source>
        <strain evidence="2">CM22</strain>
    </source>
</reference>
<evidence type="ECO:0000313" key="3">
    <source>
        <dbReference type="Proteomes" id="UP001290462"/>
    </source>
</evidence>
<dbReference type="CDD" id="cd05155">
    <property type="entry name" value="APH_ChoK_like_1"/>
    <property type="match status" value="1"/>
</dbReference>
<evidence type="ECO:0000313" key="2">
    <source>
        <dbReference type="EMBL" id="MDZ5759946.1"/>
    </source>
</evidence>
<keyword evidence="2" id="KW-0808">Transferase</keyword>
<sequence>MDITIDLAKKLIFEQFPQWSHLEINAVKNSGHDNRTFHLGDDLTIRLPSGKKYEPQIQKEAKWLPVLAQHLSLSITAPVAKGKPTPEYPLAWSINRWLVGETVTHTNVDLQKFAIELARFLKELEAINAENGPQSGAHNFYRGGDLSVYTAEFEQALTQLPAGPQRNHYQDIWTTALATKWEKKPVWVHGDIAVGNLLVNDGHLSGVIDFGILGTGDPACDLVIAWTFFDSKSRKAFKEEMGLDDTTWQRGKGWALWKALITPDDAVSKKVLVDMLATD</sequence>
<dbReference type="EC" id="2.7.-.-" evidence="2"/>
<organism evidence="2 3">
    <name type="scientific">Carnobacterium maltaromaticum</name>
    <name type="common">Carnobacterium piscicola</name>
    <dbReference type="NCBI Taxonomy" id="2751"/>
    <lineage>
        <taxon>Bacteria</taxon>
        <taxon>Bacillati</taxon>
        <taxon>Bacillota</taxon>
        <taxon>Bacilli</taxon>
        <taxon>Lactobacillales</taxon>
        <taxon>Carnobacteriaceae</taxon>
        <taxon>Carnobacterium</taxon>
    </lineage>
</organism>
<evidence type="ECO:0000259" key="1">
    <source>
        <dbReference type="Pfam" id="PF01636"/>
    </source>
</evidence>
<name>A0AAW9K5E3_CARML</name>
<accession>A0AAW9K5E3</accession>
<dbReference type="EMBL" id="JAVBVO010000004">
    <property type="protein sequence ID" value="MDZ5759946.1"/>
    <property type="molecule type" value="Genomic_DNA"/>
</dbReference>
<dbReference type="AlphaFoldDB" id="A0AAW9K5E3"/>
<dbReference type="InterPro" id="IPR002575">
    <property type="entry name" value="Aminoglycoside_PTrfase"/>
</dbReference>
<dbReference type="Gene3D" id="3.90.1200.10">
    <property type="match status" value="1"/>
</dbReference>
<feature type="domain" description="Aminoglycoside phosphotransferase" evidence="1">
    <location>
        <begin position="29"/>
        <end position="254"/>
    </location>
</feature>
<dbReference type="Pfam" id="PF01636">
    <property type="entry name" value="APH"/>
    <property type="match status" value="1"/>
</dbReference>
<dbReference type="RefSeq" id="WP_322809510.1">
    <property type="nucleotide sequence ID" value="NZ_JAVBVO010000004.1"/>
</dbReference>
<gene>
    <name evidence="2" type="ORF">RAK27_14885</name>
</gene>
<dbReference type="GO" id="GO:0016740">
    <property type="term" value="F:transferase activity"/>
    <property type="evidence" value="ECO:0007669"/>
    <property type="project" value="UniProtKB-KW"/>
</dbReference>
<dbReference type="InterPro" id="IPR011009">
    <property type="entry name" value="Kinase-like_dom_sf"/>
</dbReference>
<dbReference type="Gene3D" id="3.30.200.20">
    <property type="entry name" value="Phosphorylase Kinase, domain 1"/>
    <property type="match status" value="1"/>
</dbReference>
<dbReference type="InterPro" id="IPR051678">
    <property type="entry name" value="AGP_Transferase"/>
</dbReference>
<dbReference type="PANTHER" id="PTHR21310:SF42">
    <property type="entry name" value="BIFUNCTIONAL AAC_APH"/>
    <property type="match status" value="1"/>
</dbReference>
<proteinExistence type="predicted"/>
<dbReference type="SUPFAM" id="SSF56112">
    <property type="entry name" value="Protein kinase-like (PK-like)"/>
    <property type="match status" value="1"/>
</dbReference>
<comment type="caution">
    <text evidence="2">The sequence shown here is derived from an EMBL/GenBank/DDBJ whole genome shotgun (WGS) entry which is preliminary data.</text>
</comment>